<dbReference type="Proteomes" id="UP000075320">
    <property type="component" value="Unassembled WGS sequence"/>
</dbReference>
<keyword evidence="1" id="KW-0732">Signal</keyword>
<feature type="chain" id="PRO_5007572696" evidence="1">
    <location>
        <begin position="20"/>
        <end position="85"/>
    </location>
</feature>
<dbReference type="AlphaFoldDB" id="A0A150WJG2"/>
<feature type="signal peptide" evidence="1">
    <location>
        <begin position="1"/>
        <end position="19"/>
    </location>
</feature>
<reference evidence="2 3" key="1">
    <citation type="submission" date="2016-03" db="EMBL/GenBank/DDBJ databases">
        <authorList>
            <person name="Ploux O."/>
        </authorList>
    </citation>
    <scope>NUCLEOTIDE SEQUENCE [LARGE SCALE GENOMIC DNA]</scope>
    <source>
        <strain evidence="2 3">R0</strain>
    </source>
</reference>
<evidence type="ECO:0000256" key="1">
    <source>
        <dbReference type="SAM" id="SignalP"/>
    </source>
</evidence>
<proteinExistence type="predicted"/>
<evidence type="ECO:0000313" key="2">
    <source>
        <dbReference type="EMBL" id="KYG63824.1"/>
    </source>
</evidence>
<name>A0A150WJG2_BDEBC</name>
<keyword evidence="3" id="KW-1185">Reference proteome</keyword>
<comment type="caution">
    <text evidence="2">The sequence shown here is derived from an EMBL/GenBank/DDBJ whole genome shotgun (WGS) entry which is preliminary data.</text>
</comment>
<dbReference type="OrthoDB" id="5297057at2"/>
<protein>
    <submittedName>
        <fullName evidence="2">Uncharacterized protein</fullName>
    </submittedName>
</protein>
<evidence type="ECO:0000313" key="3">
    <source>
        <dbReference type="Proteomes" id="UP000075320"/>
    </source>
</evidence>
<dbReference type="RefSeq" id="WP_061835718.1">
    <property type="nucleotide sequence ID" value="NZ_LUKE01000003.1"/>
</dbReference>
<gene>
    <name evidence="2" type="ORF">AZI86_13465</name>
</gene>
<sequence>MKNFVIISLVLAFGLIANAQLRTDSASVAAGLRDARKDMEARTERTILEKLEESRLRDERNRRERFESLNFSVVNDGNSASNTSY</sequence>
<accession>A0A150WJG2</accession>
<dbReference type="EMBL" id="LUKE01000003">
    <property type="protein sequence ID" value="KYG63824.1"/>
    <property type="molecule type" value="Genomic_DNA"/>
</dbReference>
<organism evidence="2 3">
    <name type="scientific">Bdellovibrio bacteriovorus</name>
    <dbReference type="NCBI Taxonomy" id="959"/>
    <lineage>
        <taxon>Bacteria</taxon>
        <taxon>Pseudomonadati</taxon>
        <taxon>Bdellovibrionota</taxon>
        <taxon>Bdellovibrionia</taxon>
        <taxon>Bdellovibrionales</taxon>
        <taxon>Pseudobdellovibrionaceae</taxon>
        <taxon>Bdellovibrio</taxon>
    </lineage>
</organism>